<sequence>MFPEQIELWLKFNNVVLNDCTAATNRYEIALSIFLIVDNHLYSRMVVQQIKKATRNAVPQVIFTDADLAVFVTICDKFSTTKALYWHQTEQLNEQPNEQSNEQSDVEESCSESDEENIDPKDLANPHKQKSKGRPKGTDRKRQANELPKEKRQQS</sequence>
<feature type="compositionally biased region" description="Acidic residues" evidence="1">
    <location>
        <begin position="104"/>
        <end position="117"/>
    </location>
</feature>
<evidence type="ECO:0000256" key="1">
    <source>
        <dbReference type="SAM" id="MobiDB-lite"/>
    </source>
</evidence>
<keyword evidence="3" id="KW-1185">Reference proteome</keyword>
<proteinExistence type="predicted"/>
<feature type="compositionally biased region" description="Polar residues" evidence="1">
    <location>
        <begin position="90"/>
        <end position="101"/>
    </location>
</feature>
<name>A0ABN7UT46_GIGMA</name>
<organism evidence="2 3">
    <name type="scientific">Gigaspora margarita</name>
    <dbReference type="NCBI Taxonomy" id="4874"/>
    <lineage>
        <taxon>Eukaryota</taxon>
        <taxon>Fungi</taxon>
        <taxon>Fungi incertae sedis</taxon>
        <taxon>Mucoromycota</taxon>
        <taxon>Glomeromycotina</taxon>
        <taxon>Glomeromycetes</taxon>
        <taxon>Diversisporales</taxon>
        <taxon>Gigasporaceae</taxon>
        <taxon>Gigaspora</taxon>
    </lineage>
</organism>
<dbReference type="Proteomes" id="UP000789901">
    <property type="component" value="Unassembled WGS sequence"/>
</dbReference>
<evidence type="ECO:0000313" key="2">
    <source>
        <dbReference type="EMBL" id="CAG8670087.1"/>
    </source>
</evidence>
<reference evidence="2 3" key="1">
    <citation type="submission" date="2021-06" db="EMBL/GenBank/DDBJ databases">
        <authorList>
            <person name="Kallberg Y."/>
            <person name="Tangrot J."/>
            <person name="Rosling A."/>
        </authorList>
    </citation>
    <scope>NUCLEOTIDE SEQUENCE [LARGE SCALE GENOMIC DNA]</scope>
    <source>
        <strain evidence="2 3">120-4 pot B 10/14</strain>
    </source>
</reference>
<evidence type="ECO:0000313" key="3">
    <source>
        <dbReference type="Proteomes" id="UP000789901"/>
    </source>
</evidence>
<feature type="non-terminal residue" evidence="2">
    <location>
        <position position="155"/>
    </location>
</feature>
<dbReference type="EMBL" id="CAJVQB010005793">
    <property type="protein sequence ID" value="CAG8670087.1"/>
    <property type="molecule type" value="Genomic_DNA"/>
</dbReference>
<comment type="caution">
    <text evidence="2">The sequence shown here is derived from an EMBL/GenBank/DDBJ whole genome shotgun (WGS) entry which is preliminary data.</text>
</comment>
<gene>
    <name evidence="2" type="ORF">GMARGA_LOCUS10372</name>
</gene>
<feature type="compositionally biased region" description="Basic and acidic residues" evidence="1">
    <location>
        <begin position="136"/>
        <end position="155"/>
    </location>
</feature>
<accession>A0ABN7UT46</accession>
<feature type="region of interest" description="Disordered" evidence="1">
    <location>
        <begin position="90"/>
        <end position="155"/>
    </location>
</feature>
<protein>
    <submittedName>
        <fullName evidence="2">43038_t:CDS:1</fullName>
    </submittedName>
</protein>